<name>A0A1G4GSX2_PLAVI</name>
<dbReference type="EMBL" id="LT615242">
    <property type="protein sequence ID" value="SCO65688.1"/>
    <property type="molecule type" value="Genomic_DNA"/>
</dbReference>
<feature type="compositionally biased region" description="Polar residues" evidence="1">
    <location>
        <begin position="371"/>
        <end position="380"/>
    </location>
</feature>
<feature type="compositionally biased region" description="Low complexity" evidence="1">
    <location>
        <begin position="895"/>
        <end position="905"/>
    </location>
</feature>
<evidence type="ECO:0000313" key="2">
    <source>
        <dbReference type="EMBL" id="SCO65688.1"/>
    </source>
</evidence>
<feature type="compositionally biased region" description="Basic and acidic residues" evidence="1">
    <location>
        <begin position="801"/>
        <end position="811"/>
    </location>
</feature>
<feature type="region of interest" description="Disordered" evidence="1">
    <location>
        <begin position="205"/>
        <end position="224"/>
    </location>
</feature>
<feature type="region of interest" description="Disordered" evidence="1">
    <location>
        <begin position="607"/>
        <end position="627"/>
    </location>
</feature>
<feature type="region of interest" description="Disordered" evidence="1">
    <location>
        <begin position="316"/>
        <end position="412"/>
    </location>
</feature>
<gene>
    <name evidence="2" type="ORF">PVT01_040020700</name>
</gene>
<reference evidence="2 3" key="1">
    <citation type="submission" date="2016-07" db="EMBL/GenBank/DDBJ databases">
        <authorList>
            <consortium name="Pathogen Informatics"/>
        </authorList>
    </citation>
    <scope>NUCLEOTIDE SEQUENCE [LARGE SCALE GENOMIC DNA]</scope>
</reference>
<feature type="compositionally biased region" description="Polar residues" evidence="1">
    <location>
        <begin position="693"/>
        <end position="708"/>
    </location>
</feature>
<feature type="region of interest" description="Disordered" evidence="1">
    <location>
        <begin position="640"/>
        <end position="664"/>
    </location>
</feature>
<dbReference type="Proteomes" id="UP000196402">
    <property type="component" value="Chromosome 4"/>
</dbReference>
<evidence type="ECO:0000313" key="3">
    <source>
        <dbReference type="Proteomes" id="UP000196402"/>
    </source>
</evidence>
<feature type="compositionally biased region" description="Low complexity" evidence="1">
    <location>
        <begin position="381"/>
        <end position="392"/>
    </location>
</feature>
<sequence>MTTDNWNLLYMYNADDIGVLTRGGKNRGVPQIRSSAFRGSEEAFGRTDARVYQDKINQGTEKEEVAVEVKCPNRKEVTQVLRTNSEGKKKEVVQMHTLGYQPKSKCLSSKLEHIKSVVANLVKRENVVYPDKVAFPVNSTHQKNDHTDQMCTLSNEELKLFLKKRPPWGRRISRERHYSHPDGTFCEAGAEEICLVKGATRLGPIRGSNGSPHVPRPHGEKNKEKKLFVRGNPNGTPSYAPHEGIEVTRGSHFEAMGKAEIQQTHMGGPPPHGDYNEVNGGTFHFTSEGNGGTREKYPPGVNCKSVYTHGLEEGVGRSSPMVGHPQLLQNFPHGTANPFSCEKEDVTEEGAPRVASPSFADEPHVDVARETPSTNKQHGNSSSVKNSPSGSSERGDNRGIRASGKNGAAGEHHIGKSSLEVPTNAEHIKELNNPFEGSIGTLFSVHNSFLSSRAQERQRYDDASGGRVVINSLGGDKNGQLRVRGSPGNLPFRRIEEVKRGEKKKVKGEKKKKRCEITRSALEVEIAPFAQASGGGVNSSTVLGAKSRARAVCVARVGSGEGGENEESEEGRESGGIVAFCGASGQIAGVMGRDPAQPHNCRCTACATPSGRSDEQKKCRQGGGPTARGVVSICSKGNRCGGKMGNKREASRGGSSASDSSDCVDRADGSNCFTRFNSSNCFTRFNSSNCFTPSNRSTRGNPFTSKSRSNAEENRGARHPERAEEFFPTHLGRRINSNSSVNMLANSSIWRDLRNGESEVSRCDGVIPRCREGVGGMTGGMAAGDGESGAPPGKWRNEKYAPRCGDDHRGVNTDGVPGEGPSRERVNLPSNDEDALNSFDVTYECSSIAMGEDEQQAFSSNDILVRDIEEFKMDKFFFEEIYTYRVNERMDEGASSAVAPSSGSGVDRGGGTPGANPFERRVGDAPGNFLCDEALRGADLTKLVLHKSCYEHINDEVKNLMREEDEYQVEMNVGLMFRKYIPMVITLACNYLLIKRNEQNIITCIPYGNILNVSIVKRSKKKKDRYLFKLMYIFKKKDHCEKNVTLLFRASNMEVFKQISGKVEPSSKVEPTCRANPARGREYLTIESVHSYMVEKYKRVYLLYLTHLLQIVDRVCRRHVLRRAFIELKTKCDYEKGVEEGSKQRERALKKLADRLQFYLRKKVQSYFNVLMIRSYETNFVSYQVKTNDLLFNLLVKEKSSYQEIVDRQSVLLLFHVLSNLYKRRMSSYLQLFAQKNRTLSRRKSAVSYSLTRVNSILVNYERRIKGCFFSKLKFHYDYVTNFVFTMFRVYLRRVFLGYIRLRDNRIGKKVSVEKNVFRVVRVISRMVQRQKYYAFLQLQKFFFHQMERKNKIACDNLMYANNELCQHLDKATLEKGIHRAECFYKMKMKEHLLKYFFLLRGPHVGNVVQASTPVLRHCGVFSFVLNKLMQRKVQDWFFLFVLKTYQHNNRSRLLYATNSLEVLLSSKEQSNVMHLLRMNEAYPCLFHYRHLTKIEIFTHSLDRFVTFCNRKWLLNFLLKLHCLKYQERLVKVYRCIDSLYKFVRVVNRQMLARVETPFQLLLLNARVKRGRAVADKFGAAKKTQLKFKYSKATSSPLLAPDPRGLCGRYPYLFCNSDISPARATLTELGSCPADMPTANCQHANCQHMDKIKRKIYDFNNRMSNVNL</sequence>
<dbReference type="VEuPathDB" id="PlasmoDB:PVP01_0418200"/>
<dbReference type="eggNOG" id="ENOG502QX9G">
    <property type="taxonomic scope" value="Eukaryota"/>
</dbReference>
<evidence type="ECO:0000256" key="1">
    <source>
        <dbReference type="SAM" id="MobiDB-lite"/>
    </source>
</evidence>
<feature type="region of interest" description="Disordered" evidence="1">
    <location>
        <begin position="895"/>
        <end position="918"/>
    </location>
</feature>
<protein>
    <submittedName>
        <fullName evidence="2">Uncharacterized protein</fullName>
    </submittedName>
</protein>
<dbReference type="VEuPathDB" id="PlasmoDB:PVX_003780"/>
<feature type="compositionally biased region" description="Low complexity" evidence="1">
    <location>
        <begin position="652"/>
        <end position="661"/>
    </location>
</feature>
<accession>A0A1G4GSX2</accession>
<dbReference type="VEuPathDB" id="PlasmoDB:PVPAM_040029100"/>
<feature type="region of interest" description="Disordered" evidence="1">
    <location>
        <begin position="801"/>
        <end position="833"/>
    </location>
</feature>
<feature type="region of interest" description="Disordered" evidence="1">
    <location>
        <begin position="693"/>
        <end position="721"/>
    </location>
</feature>
<organism evidence="2 3">
    <name type="scientific">Plasmodium vivax</name>
    <name type="common">malaria parasite P. vivax</name>
    <dbReference type="NCBI Taxonomy" id="5855"/>
    <lineage>
        <taxon>Eukaryota</taxon>
        <taxon>Sar</taxon>
        <taxon>Alveolata</taxon>
        <taxon>Apicomplexa</taxon>
        <taxon>Aconoidasida</taxon>
        <taxon>Haemosporida</taxon>
        <taxon>Plasmodiidae</taxon>
        <taxon>Plasmodium</taxon>
        <taxon>Plasmodium (Plasmodium)</taxon>
    </lineage>
</organism>
<dbReference type="VEuPathDB" id="PlasmoDB:PVW1_040024700"/>
<proteinExistence type="predicted"/>
<feature type="compositionally biased region" description="Basic and acidic residues" evidence="1">
    <location>
        <begin position="709"/>
        <end position="721"/>
    </location>
</feature>